<evidence type="ECO:0000313" key="4">
    <source>
        <dbReference type="Ensembl" id="ENSCSEP00000018429.1"/>
    </source>
</evidence>
<proteinExistence type="predicted"/>
<dbReference type="Proteomes" id="UP000265120">
    <property type="component" value="Chromosome 1"/>
</dbReference>
<dbReference type="GO" id="GO:0060142">
    <property type="term" value="P:regulation of syncytium formation by plasma membrane fusion"/>
    <property type="evidence" value="ECO:0007669"/>
    <property type="project" value="Ensembl"/>
</dbReference>
<dbReference type="Pfam" id="PF16028">
    <property type="entry name" value="SLC3A2_N"/>
    <property type="match status" value="1"/>
</dbReference>
<dbReference type="GO" id="GO:0015190">
    <property type="term" value="F:L-leucine transmembrane transporter activity"/>
    <property type="evidence" value="ECO:0007669"/>
    <property type="project" value="TreeGrafter"/>
</dbReference>
<feature type="region of interest" description="Disordered" evidence="1">
    <location>
        <begin position="1"/>
        <end position="47"/>
    </location>
</feature>
<dbReference type="PANTHER" id="PTHR46673:SF3">
    <property type="entry name" value="SOLUTE CARRIER FAMILY 3 (AMINO ACID TRANSPORTER HEAVY CHAIN), MEMBER 2A-RELATED"/>
    <property type="match status" value="1"/>
</dbReference>
<organism evidence="4 5">
    <name type="scientific">Cynoglossus semilaevis</name>
    <name type="common">Tongue sole</name>
    <dbReference type="NCBI Taxonomy" id="244447"/>
    <lineage>
        <taxon>Eukaryota</taxon>
        <taxon>Metazoa</taxon>
        <taxon>Chordata</taxon>
        <taxon>Craniata</taxon>
        <taxon>Vertebrata</taxon>
        <taxon>Euteleostomi</taxon>
        <taxon>Actinopterygii</taxon>
        <taxon>Neopterygii</taxon>
        <taxon>Teleostei</taxon>
        <taxon>Neoteleostei</taxon>
        <taxon>Acanthomorphata</taxon>
        <taxon>Carangaria</taxon>
        <taxon>Pleuronectiformes</taxon>
        <taxon>Pleuronectoidei</taxon>
        <taxon>Cynoglossidae</taxon>
        <taxon>Cynoglossinae</taxon>
        <taxon>Cynoglossus</taxon>
    </lineage>
</organism>
<sequence length="518" mass="57430">MGIKSPVDMSTEETNVDALKRPLDNGDTSGEKNGAVKLKMPEDEEEEEEREAAFTGLNKDELLRVAGTPRWVRIRWTLLILFWLGWFGMLAGSVLIILQAPRCRELPATNWWNDGPLYQIGNIQAFSNEQNLKGVEQKLDYLSQLKVRGLVIGPLHVALPNDPTSLIFEEVSPDVGTLQQFRSFLQAAHKLGISVVLDLTPNYLGSTGPWFSNISVTSVAERLKPALVFWLNEGVDGVQLDGVERVSTVVPSLWSDIRAIVQNETQEHPNKRVLIGVSERSSPEDVTSLLSSTGVDLLISKVLLSPDATARAQSIQQLYSDHNQSRLCWSLSGRSQGHLASLVGPALVKLHHLLLLTLPGTPFFNYGDEIGLMDTDTNFPSMLWDSDKDQNQTLQEKAELSTRSFFRSLSDLRGKQRSLLIGDFVLLFNSSSSLAYMRVWDQNTRFVAALNWADEDVVLQLRDTMLPPQAAVVMSTNSSFLPAESTVDLNQLQLGPGQAALLARHGIKMFCAALQCHD</sequence>
<dbReference type="GO" id="GO:1903801">
    <property type="term" value="P:L-leucine import across plasma membrane"/>
    <property type="evidence" value="ECO:0007669"/>
    <property type="project" value="TreeGrafter"/>
</dbReference>
<dbReference type="InterPro" id="IPR017853">
    <property type="entry name" value="GH"/>
</dbReference>
<reference evidence="4" key="3">
    <citation type="submission" date="2025-09" db="UniProtKB">
        <authorList>
            <consortium name="Ensembl"/>
        </authorList>
    </citation>
    <scope>IDENTIFICATION</scope>
</reference>
<name>A0A3P8VVT7_CYNSE</name>
<evidence type="ECO:0000313" key="5">
    <source>
        <dbReference type="Proteomes" id="UP000265120"/>
    </source>
</evidence>
<reference evidence="4" key="2">
    <citation type="submission" date="2025-08" db="UniProtKB">
        <authorList>
            <consortium name="Ensembl"/>
        </authorList>
    </citation>
    <scope>IDENTIFICATION</scope>
</reference>
<accession>A0A3P8VVT7</accession>
<protein>
    <submittedName>
        <fullName evidence="4">Solute carrier family 3 member 2b</fullName>
    </submittedName>
</protein>
<dbReference type="InterPro" id="IPR042280">
    <property type="entry name" value="SLC3A2"/>
</dbReference>
<keyword evidence="2" id="KW-0472">Membrane</keyword>
<reference evidence="4 5" key="1">
    <citation type="journal article" date="2014" name="Nat. Genet.">
        <title>Whole-genome sequence of a flatfish provides insights into ZW sex chromosome evolution and adaptation to a benthic lifestyle.</title>
        <authorList>
            <person name="Chen S."/>
            <person name="Zhang G."/>
            <person name="Shao C."/>
            <person name="Huang Q."/>
            <person name="Liu G."/>
            <person name="Zhang P."/>
            <person name="Song W."/>
            <person name="An N."/>
            <person name="Chalopin D."/>
            <person name="Volff J.N."/>
            <person name="Hong Y."/>
            <person name="Li Q."/>
            <person name="Sha Z."/>
            <person name="Zhou H."/>
            <person name="Xie M."/>
            <person name="Yu Q."/>
            <person name="Liu Y."/>
            <person name="Xiang H."/>
            <person name="Wang N."/>
            <person name="Wu K."/>
            <person name="Yang C."/>
            <person name="Zhou Q."/>
            <person name="Liao X."/>
            <person name="Yang L."/>
            <person name="Hu Q."/>
            <person name="Zhang J."/>
            <person name="Meng L."/>
            <person name="Jin L."/>
            <person name="Tian Y."/>
            <person name="Lian J."/>
            <person name="Yang J."/>
            <person name="Miao G."/>
            <person name="Liu S."/>
            <person name="Liang Z."/>
            <person name="Yan F."/>
            <person name="Li Y."/>
            <person name="Sun B."/>
            <person name="Zhang H."/>
            <person name="Zhang J."/>
            <person name="Zhu Y."/>
            <person name="Du M."/>
            <person name="Zhao Y."/>
            <person name="Schartl M."/>
            <person name="Tang Q."/>
            <person name="Wang J."/>
        </authorList>
    </citation>
    <scope>NUCLEOTIDE SEQUENCE</scope>
</reference>
<feature type="transmembrane region" description="Helical" evidence="2">
    <location>
        <begin position="78"/>
        <end position="98"/>
    </location>
</feature>
<dbReference type="GeneTree" id="ENSGT00940000156646"/>
<keyword evidence="5" id="KW-1185">Reference proteome</keyword>
<dbReference type="GO" id="GO:0005975">
    <property type="term" value="P:carbohydrate metabolic process"/>
    <property type="evidence" value="ECO:0007669"/>
    <property type="project" value="InterPro"/>
</dbReference>
<dbReference type="PANTHER" id="PTHR46673">
    <property type="entry name" value="4F2 CELL-SURFACE ANTIGEN HEAVY CHAIN"/>
    <property type="match status" value="1"/>
</dbReference>
<dbReference type="InterPro" id="IPR013780">
    <property type="entry name" value="Glyco_hydro_b"/>
</dbReference>
<dbReference type="AlphaFoldDB" id="A0A3P8VVT7"/>
<dbReference type="Gene3D" id="3.20.20.80">
    <property type="entry name" value="Glycosidases"/>
    <property type="match status" value="1"/>
</dbReference>
<dbReference type="SUPFAM" id="SSF51445">
    <property type="entry name" value="(Trans)glycosidases"/>
    <property type="match status" value="1"/>
</dbReference>
<dbReference type="GO" id="GO:1904273">
    <property type="term" value="P:L-alanine import across plasma membrane"/>
    <property type="evidence" value="ECO:0007669"/>
    <property type="project" value="TreeGrafter"/>
</dbReference>
<dbReference type="Pfam" id="PF00128">
    <property type="entry name" value="Alpha-amylase"/>
    <property type="match status" value="1"/>
</dbReference>
<evidence type="ECO:0000256" key="2">
    <source>
        <dbReference type="SAM" id="Phobius"/>
    </source>
</evidence>
<feature type="domain" description="Glycosyl hydrolase family 13 catalytic" evidence="3">
    <location>
        <begin position="123"/>
        <end position="407"/>
    </location>
</feature>
<dbReference type="InParanoid" id="A0A3P8VVT7"/>
<dbReference type="GO" id="GO:0015823">
    <property type="term" value="P:phenylalanine transport"/>
    <property type="evidence" value="ECO:0007669"/>
    <property type="project" value="TreeGrafter"/>
</dbReference>
<keyword evidence="2" id="KW-0812">Transmembrane</keyword>
<dbReference type="InterPro" id="IPR006047">
    <property type="entry name" value="GH13_cat_dom"/>
</dbReference>
<evidence type="ECO:0000259" key="3">
    <source>
        <dbReference type="SMART" id="SM00642"/>
    </source>
</evidence>
<dbReference type="GO" id="GO:0015173">
    <property type="term" value="F:aromatic amino acid transmembrane transporter activity"/>
    <property type="evidence" value="ECO:0007669"/>
    <property type="project" value="TreeGrafter"/>
</dbReference>
<dbReference type="Gene3D" id="2.60.40.1180">
    <property type="entry name" value="Golgi alpha-mannosidase II"/>
    <property type="match status" value="1"/>
</dbReference>
<dbReference type="SMART" id="SM00642">
    <property type="entry name" value="Aamy"/>
    <property type="match status" value="1"/>
</dbReference>
<dbReference type="GO" id="GO:0016323">
    <property type="term" value="C:basolateral plasma membrane"/>
    <property type="evidence" value="ECO:0007669"/>
    <property type="project" value="TreeGrafter"/>
</dbReference>
<dbReference type="Ensembl" id="ENSCSET00000018657.1">
    <property type="protein sequence ID" value="ENSCSEP00000018429.1"/>
    <property type="gene ID" value="ENSCSEG00000011824.1"/>
</dbReference>
<dbReference type="OMA" id="EPARYAH"/>
<dbReference type="GO" id="GO:0016324">
    <property type="term" value="C:apical plasma membrane"/>
    <property type="evidence" value="ECO:0007669"/>
    <property type="project" value="TreeGrafter"/>
</dbReference>
<dbReference type="InterPro" id="IPR031984">
    <property type="entry name" value="SLC3A2_N"/>
</dbReference>
<keyword evidence="2" id="KW-1133">Transmembrane helix</keyword>
<dbReference type="FunCoup" id="A0A3P8VVT7">
    <property type="interactions" value="567"/>
</dbReference>
<dbReference type="GO" id="GO:0015180">
    <property type="term" value="F:L-alanine transmembrane transporter activity"/>
    <property type="evidence" value="ECO:0007669"/>
    <property type="project" value="TreeGrafter"/>
</dbReference>
<evidence type="ECO:0000256" key="1">
    <source>
        <dbReference type="SAM" id="MobiDB-lite"/>
    </source>
</evidence>
<dbReference type="STRING" id="244447.ENSCSEP00000018429"/>